<dbReference type="Proteomes" id="UP000275078">
    <property type="component" value="Unassembled WGS sequence"/>
</dbReference>
<proteinExistence type="predicted"/>
<name>A0A3N4HWD1_ASCIM</name>
<evidence type="ECO:0000313" key="2">
    <source>
        <dbReference type="Proteomes" id="UP000275078"/>
    </source>
</evidence>
<gene>
    <name evidence="1" type="ORF">BJ508DRAFT_329552</name>
</gene>
<accession>A0A3N4HWD1</accession>
<dbReference type="EMBL" id="ML119715">
    <property type="protein sequence ID" value="RPA78173.1"/>
    <property type="molecule type" value="Genomic_DNA"/>
</dbReference>
<keyword evidence="2" id="KW-1185">Reference proteome</keyword>
<organism evidence="1 2">
    <name type="scientific">Ascobolus immersus RN42</name>
    <dbReference type="NCBI Taxonomy" id="1160509"/>
    <lineage>
        <taxon>Eukaryota</taxon>
        <taxon>Fungi</taxon>
        <taxon>Dikarya</taxon>
        <taxon>Ascomycota</taxon>
        <taxon>Pezizomycotina</taxon>
        <taxon>Pezizomycetes</taxon>
        <taxon>Pezizales</taxon>
        <taxon>Ascobolaceae</taxon>
        <taxon>Ascobolus</taxon>
    </lineage>
</organism>
<sequence length="267" mass="29563">MLYDNLRPYPPSVAEYPFLKGIHTGTKNPFFTSFWLPGLLVPVFRLRSIDGPATLEELLSPGPTTQLYLEVLYEHPPANASWLQRNRPIFRFLRGLAKVFFDEDATMPVAISDYYPGAIVRLWGVPAADLSGDEAVEGSGGSLCLGCSPKSPPGRLEVGKGMVACNTQAVEAIGGKLCVFEILKVMEIERLLREEKACTKRTAGWAKRRRNPVPEAWGVTGFPLRDRLDLDIVVRQTLALCLDARLLFGEDGRGPGMGKTWESVVDW</sequence>
<evidence type="ECO:0000313" key="1">
    <source>
        <dbReference type="EMBL" id="RPA78173.1"/>
    </source>
</evidence>
<protein>
    <submittedName>
        <fullName evidence="1">Uncharacterized protein</fullName>
    </submittedName>
</protein>
<dbReference type="AlphaFoldDB" id="A0A3N4HWD1"/>
<reference evidence="1 2" key="1">
    <citation type="journal article" date="2018" name="Nat. Ecol. Evol.">
        <title>Pezizomycetes genomes reveal the molecular basis of ectomycorrhizal truffle lifestyle.</title>
        <authorList>
            <person name="Murat C."/>
            <person name="Payen T."/>
            <person name="Noel B."/>
            <person name="Kuo A."/>
            <person name="Morin E."/>
            <person name="Chen J."/>
            <person name="Kohler A."/>
            <person name="Krizsan K."/>
            <person name="Balestrini R."/>
            <person name="Da Silva C."/>
            <person name="Montanini B."/>
            <person name="Hainaut M."/>
            <person name="Levati E."/>
            <person name="Barry K.W."/>
            <person name="Belfiori B."/>
            <person name="Cichocki N."/>
            <person name="Clum A."/>
            <person name="Dockter R.B."/>
            <person name="Fauchery L."/>
            <person name="Guy J."/>
            <person name="Iotti M."/>
            <person name="Le Tacon F."/>
            <person name="Lindquist E.A."/>
            <person name="Lipzen A."/>
            <person name="Malagnac F."/>
            <person name="Mello A."/>
            <person name="Molinier V."/>
            <person name="Miyauchi S."/>
            <person name="Poulain J."/>
            <person name="Riccioni C."/>
            <person name="Rubini A."/>
            <person name="Sitrit Y."/>
            <person name="Splivallo R."/>
            <person name="Traeger S."/>
            <person name="Wang M."/>
            <person name="Zifcakova L."/>
            <person name="Wipf D."/>
            <person name="Zambonelli A."/>
            <person name="Paolocci F."/>
            <person name="Nowrousian M."/>
            <person name="Ottonello S."/>
            <person name="Baldrian P."/>
            <person name="Spatafora J.W."/>
            <person name="Henrissat B."/>
            <person name="Nagy L.G."/>
            <person name="Aury J.M."/>
            <person name="Wincker P."/>
            <person name="Grigoriev I.V."/>
            <person name="Bonfante P."/>
            <person name="Martin F.M."/>
        </authorList>
    </citation>
    <scope>NUCLEOTIDE SEQUENCE [LARGE SCALE GENOMIC DNA]</scope>
    <source>
        <strain evidence="1 2">RN42</strain>
    </source>
</reference>